<gene>
    <name evidence="5" type="ORF">DBRI1063_LOCUS15371</name>
</gene>
<feature type="domain" description="Plastid lipid-associated protein/fibrillin conserved" evidence="4">
    <location>
        <begin position="65"/>
        <end position="276"/>
    </location>
</feature>
<sequence length="282" mass="30802">MKITISFAVAAAALTALPDASALQTLLPKFQFPTFGAPAKGEPVAKKAGNVVLEDKLLAAIAASGEDKRLSNSDEIASLVKQLEESSDSISRPAIAPEVMGRWRLLTTTNADTASPIQRKAVDSTKYKIYQDILLKTISDDNNEITSGEDERLIVSQVVKFSDTAELVVDALASTAAYPLEELTERKSTGKVLGVNVLGVSLVGEEALPDEDRPDSRIDFVFDEGNFNFNGFNIPYPVPFRNPLFRDWVKGWIDVTYLSDRVRISRGNKGTTFVLAKETDEM</sequence>
<dbReference type="AlphaFoldDB" id="A0A6U3SB38"/>
<evidence type="ECO:0000313" key="5">
    <source>
        <dbReference type="EMBL" id="CAD9338635.1"/>
    </source>
</evidence>
<evidence type="ECO:0000256" key="2">
    <source>
        <dbReference type="ARBA" id="ARBA00022640"/>
    </source>
</evidence>
<dbReference type="InterPro" id="IPR039633">
    <property type="entry name" value="PAP"/>
</dbReference>
<accession>A0A6U3SB38</accession>
<evidence type="ECO:0000259" key="4">
    <source>
        <dbReference type="Pfam" id="PF04755"/>
    </source>
</evidence>
<evidence type="ECO:0000256" key="1">
    <source>
        <dbReference type="ARBA" id="ARBA00004474"/>
    </source>
</evidence>
<keyword evidence="2" id="KW-0934">Plastid</keyword>
<proteinExistence type="predicted"/>
<dbReference type="Pfam" id="PF04755">
    <property type="entry name" value="PAP_fibrillin"/>
    <property type="match status" value="1"/>
</dbReference>
<feature type="signal peptide" evidence="3">
    <location>
        <begin position="1"/>
        <end position="22"/>
    </location>
</feature>
<evidence type="ECO:0000256" key="3">
    <source>
        <dbReference type="SAM" id="SignalP"/>
    </source>
</evidence>
<comment type="subcellular location">
    <subcellularLocation>
        <location evidence="1">Plastid</location>
    </subcellularLocation>
</comment>
<organism evidence="5">
    <name type="scientific">Ditylum brightwellii</name>
    <dbReference type="NCBI Taxonomy" id="49249"/>
    <lineage>
        <taxon>Eukaryota</taxon>
        <taxon>Sar</taxon>
        <taxon>Stramenopiles</taxon>
        <taxon>Ochrophyta</taxon>
        <taxon>Bacillariophyta</taxon>
        <taxon>Mediophyceae</taxon>
        <taxon>Lithodesmiophycidae</taxon>
        <taxon>Lithodesmiales</taxon>
        <taxon>Lithodesmiaceae</taxon>
        <taxon>Ditylum</taxon>
    </lineage>
</organism>
<protein>
    <recommendedName>
        <fullName evidence="4">Plastid lipid-associated protein/fibrillin conserved domain-containing protein</fullName>
    </recommendedName>
</protein>
<feature type="chain" id="PRO_5030160138" description="Plastid lipid-associated protein/fibrillin conserved domain-containing protein" evidence="3">
    <location>
        <begin position="23"/>
        <end position="282"/>
    </location>
</feature>
<reference evidence="5" key="1">
    <citation type="submission" date="2021-01" db="EMBL/GenBank/DDBJ databases">
        <authorList>
            <person name="Corre E."/>
            <person name="Pelletier E."/>
            <person name="Niang G."/>
            <person name="Scheremetjew M."/>
            <person name="Finn R."/>
            <person name="Kale V."/>
            <person name="Holt S."/>
            <person name="Cochrane G."/>
            <person name="Meng A."/>
            <person name="Brown T."/>
            <person name="Cohen L."/>
        </authorList>
    </citation>
    <scope>NUCLEOTIDE SEQUENCE</scope>
    <source>
        <strain evidence="5">Pop2</strain>
    </source>
</reference>
<dbReference type="EMBL" id="HBGN01024042">
    <property type="protein sequence ID" value="CAD9338635.1"/>
    <property type="molecule type" value="Transcribed_RNA"/>
</dbReference>
<dbReference type="PANTHER" id="PTHR31906">
    <property type="entry name" value="PLASTID-LIPID-ASSOCIATED PROTEIN 4, CHLOROPLASTIC-RELATED"/>
    <property type="match status" value="1"/>
</dbReference>
<dbReference type="InterPro" id="IPR006843">
    <property type="entry name" value="PAP/fibrillin_dom"/>
</dbReference>
<name>A0A6U3SB38_9STRA</name>
<keyword evidence="3" id="KW-0732">Signal</keyword>
<dbReference type="GO" id="GO:0009536">
    <property type="term" value="C:plastid"/>
    <property type="evidence" value="ECO:0007669"/>
    <property type="project" value="UniProtKB-SubCell"/>
</dbReference>